<keyword evidence="2 5" id="KW-0812">Transmembrane</keyword>
<proteinExistence type="predicted"/>
<dbReference type="EC" id="3.4.21.105" evidence="7"/>
<dbReference type="InterPro" id="IPR035952">
    <property type="entry name" value="Rhomboid-like_sf"/>
</dbReference>
<evidence type="ECO:0000256" key="5">
    <source>
        <dbReference type="SAM" id="Phobius"/>
    </source>
</evidence>
<accession>A0ABT8LM25</accession>
<evidence type="ECO:0000313" key="7">
    <source>
        <dbReference type="EMBL" id="MDN5217383.1"/>
    </source>
</evidence>
<keyword evidence="3 5" id="KW-1133">Transmembrane helix</keyword>
<dbReference type="PANTHER" id="PTHR43731">
    <property type="entry name" value="RHOMBOID PROTEASE"/>
    <property type="match status" value="1"/>
</dbReference>
<protein>
    <submittedName>
        <fullName evidence="7">Rhomboid family intramembrane serine protease</fullName>
        <ecNumber evidence="7">3.4.21.105</ecNumber>
    </submittedName>
</protein>
<feature type="transmembrane region" description="Helical" evidence="5">
    <location>
        <begin position="109"/>
        <end position="128"/>
    </location>
</feature>
<dbReference type="Pfam" id="PF01694">
    <property type="entry name" value="Rhomboid"/>
    <property type="match status" value="1"/>
</dbReference>
<evidence type="ECO:0000259" key="6">
    <source>
        <dbReference type="Pfam" id="PF01694"/>
    </source>
</evidence>
<evidence type="ECO:0000256" key="2">
    <source>
        <dbReference type="ARBA" id="ARBA00022692"/>
    </source>
</evidence>
<comment type="subcellular location">
    <subcellularLocation>
        <location evidence="1">Membrane</location>
        <topology evidence="1">Multi-pass membrane protein</topology>
    </subcellularLocation>
</comment>
<dbReference type="GO" id="GO:0008233">
    <property type="term" value="F:peptidase activity"/>
    <property type="evidence" value="ECO:0007669"/>
    <property type="project" value="UniProtKB-KW"/>
</dbReference>
<keyword evidence="7" id="KW-0645">Protease</keyword>
<dbReference type="InterPro" id="IPR050925">
    <property type="entry name" value="Rhomboid_protease_S54"/>
</dbReference>
<organism evidence="7 8">
    <name type="scientific">Agaribacillus aureus</name>
    <dbReference type="NCBI Taxonomy" id="3051825"/>
    <lineage>
        <taxon>Bacteria</taxon>
        <taxon>Pseudomonadati</taxon>
        <taxon>Bacteroidota</taxon>
        <taxon>Cytophagia</taxon>
        <taxon>Cytophagales</taxon>
        <taxon>Splendidivirgaceae</taxon>
        <taxon>Agaribacillus</taxon>
    </lineage>
</organism>
<dbReference type="EMBL" id="JAUJEB010000016">
    <property type="protein sequence ID" value="MDN5217383.1"/>
    <property type="molecule type" value="Genomic_DNA"/>
</dbReference>
<reference evidence="7" key="1">
    <citation type="submission" date="2023-06" db="EMBL/GenBank/DDBJ databases">
        <title>Genomic of Agaribacillus aureum.</title>
        <authorList>
            <person name="Wang G."/>
        </authorList>
    </citation>
    <scope>NUCLEOTIDE SEQUENCE</scope>
    <source>
        <strain evidence="7">BMA12</strain>
    </source>
</reference>
<gene>
    <name evidence="7" type="ORF">QQ020_35240</name>
</gene>
<dbReference type="GO" id="GO:0006508">
    <property type="term" value="P:proteolysis"/>
    <property type="evidence" value="ECO:0007669"/>
    <property type="project" value="UniProtKB-KW"/>
</dbReference>
<feature type="transmembrane region" description="Helical" evidence="5">
    <location>
        <begin position="15"/>
        <end position="39"/>
    </location>
</feature>
<keyword evidence="7" id="KW-0378">Hydrolase</keyword>
<dbReference type="Proteomes" id="UP001172083">
    <property type="component" value="Unassembled WGS sequence"/>
</dbReference>
<feature type="transmembrane region" description="Helical" evidence="5">
    <location>
        <begin position="135"/>
        <end position="153"/>
    </location>
</feature>
<comment type="caution">
    <text evidence="7">The sequence shown here is derived from an EMBL/GenBank/DDBJ whole genome shotgun (WGS) entry which is preliminary data.</text>
</comment>
<feature type="transmembrane region" description="Helical" evidence="5">
    <location>
        <begin position="87"/>
        <end position="103"/>
    </location>
</feature>
<dbReference type="RefSeq" id="WP_346762720.1">
    <property type="nucleotide sequence ID" value="NZ_JAUJEB010000016.1"/>
</dbReference>
<dbReference type="PANTHER" id="PTHR43731:SF9">
    <property type="entry name" value="SLR1461 PROTEIN"/>
    <property type="match status" value="1"/>
</dbReference>
<dbReference type="InterPro" id="IPR022764">
    <property type="entry name" value="Peptidase_S54_rhomboid_dom"/>
</dbReference>
<dbReference type="Gene3D" id="1.20.1540.10">
    <property type="entry name" value="Rhomboid-like"/>
    <property type="match status" value="1"/>
</dbReference>
<name>A0ABT8LM25_9BACT</name>
<feature type="transmembrane region" description="Helical" evidence="5">
    <location>
        <begin position="59"/>
        <end position="80"/>
    </location>
</feature>
<evidence type="ECO:0000256" key="3">
    <source>
        <dbReference type="ARBA" id="ARBA00022989"/>
    </source>
</evidence>
<evidence type="ECO:0000256" key="1">
    <source>
        <dbReference type="ARBA" id="ARBA00004141"/>
    </source>
</evidence>
<keyword evidence="4 5" id="KW-0472">Membrane</keyword>
<keyword evidence="8" id="KW-1185">Reference proteome</keyword>
<sequence length="186" mass="20830">MSGSIDKSFIVPTRFIFIMWAVFSVEFFLQIDLGVFGIYPRTFTGLIGILTAPLIHGNLGHIISNTFPMLFLGTTLYFLFDRIAQKVFLQCYFLTGILVWLFARSSYHIGASGLIYGLAAFLIFFGLFRGDLRSLLVSLLIFAIYNGIFYGVLPSHPNVSWESHLCGAIVGVYQAARFSKVRKVSS</sequence>
<evidence type="ECO:0000256" key="4">
    <source>
        <dbReference type="ARBA" id="ARBA00023136"/>
    </source>
</evidence>
<dbReference type="SUPFAM" id="SSF144091">
    <property type="entry name" value="Rhomboid-like"/>
    <property type="match status" value="1"/>
</dbReference>
<feature type="domain" description="Peptidase S54 rhomboid" evidence="6">
    <location>
        <begin position="47"/>
        <end position="177"/>
    </location>
</feature>
<evidence type="ECO:0000313" key="8">
    <source>
        <dbReference type="Proteomes" id="UP001172083"/>
    </source>
</evidence>